<comment type="caution">
    <text evidence="1">The sequence shown here is derived from an EMBL/GenBank/DDBJ whole genome shotgun (WGS) entry which is preliminary data.</text>
</comment>
<dbReference type="EMBL" id="VSSQ01010331">
    <property type="protein sequence ID" value="MPM44054.1"/>
    <property type="molecule type" value="Genomic_DNA"/>
</dbReference>
<dbReference type="NCBIfam" id="TIGR01484">
    <property type="entry name" value="HAD-SF-IIB"/>
    <property type="match status" value="1"/>
</dbReference>
<dbReference type="PROSITE" id="PS01229">
    <property type="entry name" value="COF_2"/>
    <property type="match status" value="1"/>
</dbReference>
<name>A0A645A2M3_9ZZZZ</name>
<dbReference type="AlphaFoldDB" id="A0A645A2M3"/>
<sequence length="275" mass="30057">MKINMIKVFITDVDGTLFDHQQMAIPDANIKAINELQQQGIKVIIATARTYASSLSIVETLQLKKYGGYLIASNGGAIYDLKNGRLIDEKPIPLDGVKELYAYAECNNLHFTVEQDDYVITSGYDEGTAIDNLIVGSDFLLVSPHNDFLSRIKSAPMKVNFTQNKALIDSHFPLIERLFSDRFYVCHAGDNFIDIVLKDVNKSSAVAHLLKILDCDFTDAAAIGDGDNDSWLLAKAGFSAAMGNGTALAKQSGKMLVSDCGSAGLSEFVDYLLKQ</sequence>
<dbReference type="SUPFAM" id="SSF56784">
    <property type="entry name" value="HAD-like"/>
    <property type="match status" value="1"/>
</dbReference>
<dbReference type="GO" id="GO:0016791">
    <property type="term" value="F:phosphatase activity"/>
    <property type="evidence" value="ECO:0007669"/>
    <property type="project" value="TreeGrafter"/>
</dbReference>
<proteinExistence type="predicted"/>
<evidence type="ECO:0000313" key="1">
    <source>
        <dbReference type="EMBL" id="MPM44054.1"/>
    </source>
</evidence>
<dbReference type="InterPro" id="IPR006379">
    <property type="entry name" value="HAD-SF_hydro_IIB"/>
</dbReference>
<dbReference type="EC" id="3.1.3.-" evidence="1"/>
<dbReference type="SFLD" id="SFLDG01140">
    <property type="entry name" value="C2.B:_Phosphomannomutase_and_P"/>
    <property type="match status" value="1"/>
</dbReference>
<keyword evidence="1" id="KW-0378">Hydrolase</keyword>
<accession>A0A645A2M3</accession>
<dbReference type="NCBIfam" id="TIGR00099">
    <property type="entry name" value="Cof-subfamily"/>
    <property type="match status" value="1"/>
</dbReference>
<dbReference type="InterPro" id="IPR000150">
    <property type="entry name" value="Cof"/>
</dbReference>
<gene>
    <name evidence="1" type="ORF">SDC9_90732</name>
</gene>
<dbReference type="InterPro" id="IPR023214">
    <property type="entry name" value="HAD_sf"/>
</dbReference>
<dbReference type="Pfam" id="PF08282">
    <property type="entry name" value="Hydrolase_3"/>
    <property type="match status" value="1"/>
</dbReference>
<dbReference type="InterPro" id="IPR036412">
    <property type="entry name" value="HAD-like_sf"/>
</dbReference>
<dbReference type="PANTHER" id="PTHR10000">
    <property type="entry name" value="PHOSPHOSERINE PHOSPHATASE"/>
    <property type="match status" value="1"/>
</dbReference>
<dbReference type="Gene3D" id="3.40.50.1000">
    <property type="entry name" value="HAD superfamily/HAD-like"/>
    <property type="match status" value="1"/>
</dbReference>
<organism evidence="1">
    <name type="scientific">bioreactor metagenome</name>
    <dbReference type="NCBI Taxonomy" id="1076179"/>
    <lineage>
        <taxon>unclassified sequences</taxon>
        <taxon>metagenomes</taxon>
        <taxon>ecological metagenomes</taxon>
    </lineage>
</organism>
<dbReference type="GO" id="GO:0005829">
    <property type="term" value="C:cytosol"/>
    <property type="evidence" value="ECO:0007669"/>
    <property type="project" value="TreeGrafter"/>
</dbReference>
<protein>
    <submittedName>
        <fullName evidence="1">Putative phosphatase</fullName>
        <ecNumber evidence="1">3.1.3.-</ecNumber>
    </submittedName>
</protein>
<dbReference type="Gene3D" id="3.30.1240.10">
    <property type="match status" value="1"/>
</dbReference>
<reference evidence="1" key="1">
    <citation type="submission" date="2019-08" db="EMBL/GenBank/DDBJ databases">
        <authorList>
            <person name="Kucharzyk K."/>
            <person name="Murdoch R.W."/>
            <person name="Higgins S."/>
            <person name="Loffler F."/>
        </authorList>
    </citation>
    <scope>NUCLEOTIDE SEQUENCE</scope>
</reference>
<dbReference type="SFLD" id="SFLDS00003">
    <property type="entry name" value="Haloacid_Dehalogenase"/>
    <property type="match status" value="1"/>
</dbReference>
<dbReference type="PANTHER" id="PTHR10000:SF8">
    <property type="entry name" value="HAD SUPERFAMILY HYDROLASE-LIKE, TYPE 3"/>
    <property type="match status" value="1"/>
</dbReference>
<dbReference type="GO" id="GO:0000287">
    <property type="term" value="F:magnesium ion binding"/>
    <property type="evidence" value="ECO:0007669"/>
    <property type="project" value="TreeGrafter"/>
</dbReference>